<evidence type="ECO:0000256" key="3">
    <source>
        <dbReference type="ARBA" id="ARBA00023163"/>
    </source>
</evidence>
<feature type="domain" description="IclR-ED" evidence="5">
    <location>
        <begin position="78"/>
        <end position="262"/>
    </location>
</feature>
<dbReference type="PANTHER" id="PTHR30136">
    <property type="entry name" value="HELIX-TURN-HELIX TRANSCRIPTIONAL REGULATOR, ICLR FAMILY"/>
    <property type="match status" value="1"/>
</dbReference>
<evidence type="ECO:0000256" key="1">
    <source>
        <dbReference type="ARBA" id="ARBA00023015"/>
    </source>
</evidence>
<evidence type="ECO:0000313" key="6">
    <source>
        <dbReference type="EMBL" id="RWR15905.1"/>
    </source>
</evidence>
<evidence type="ECO:0000259" key="5">
    <source>
        <dbReference type="PROSITE" id="PS51078"/>
    </source>
</evidence>
<gene>
    <name evidence="6" type="ORF">D8Y23_14915</name>
</gene>
<dbReference type="InterPro" id="IPR012794">
    <property type="entry name" value="PcaR_PcaU"/>
</dbReference>
<dbReference type="InterPro" id="IPR014757">
    <property type="entry name" value="Tscrpt_reg_IclR_C"/>
</dbReference>
<dbReference type="GO" id="GO:0046278">
    <property type="term" value="P:3,4-dihydroxybenzoate metabolic process"/>
    <property type="evidence" value="ECO:0007669"/>
    <property type="project" value="InterPro"/>
</dbReference>
<sequence length="263" mass="27992">MTDAEPLDNSDGPGEIVQAFVRGLAVIRAFDADNPELTLSEVARRADVTRAAAGRFLRTLQTLGYVRNDGRSFALTPRVLELGYSYLSALSLPEVAQPHLEALSRAVGESASAAVLDGTDIVYVARVPVRRIMSVGITVGTRFPAAITSMGRVLLAAASVDERDRILDAEPPAPRTPRTLTDPAAVRQELERVHAQGWARVDGELEPGLQSLAAPVHGRDGAVVAAINLSMASGRYPEAEVTDRLIPALLAAARAIEADLRMA</sequence>
<dbReference type="OrthoDB" id="9807558at2"/>
<dbReference type="GO" id="GO:0045893">
    <property type="term" value="P:positive regulation of DNA-templated transcription"/>
    <property type="evidence" value="ECO:0007669"/>
    <property type="project" value="InterPro"/>
</dbReference>
<dbReference type="InterPro" id="IPR036390">
    <property type="entry name" value="WH_DNA-bd_sf"/>
</dbReference>
<dbReference type="GO" id="GO:0003700">
    <property type="term" value="F:DNA-binding transcription factor activity"/>
    <property type="evidence" value="ECO:0007669"/>
    <property type="project" value="TreeGrafter"/>
</dbReference>
<dbReference type="InterPro" id="IPR029016">
    <property type="entry name" value="GAF-like_dom_sf"/>
</dbReference>
<dbReference type="SUPFAM" id="SSF46785">
    <property type="entry name" value="Winged helix' DNA-binding domain"/>
    <property type="match status" value="1"/>
</dbReference>
<dbReference type="Gene3D" id="1.10.10.10">
    <property type="entry name" value="Winged helix-like DNA-binding domain superfamily/Winged helix DNA-binding domain"/>
    <property type="match status" value="1"/>
</dbReference>
<accession>A0A3S3LGT0</accession>
<dbReference type="AlphaFoldDB" id="A0A3S3LGT0"/>
<reference evidence="6 7" key="1">
    <citation type="journal article" date="2018" name="Front. Microbiol.">
        <title>Novel Insights Into Bacterial Dimethylsulfoniopropionate Catabolism in the East China Sea.</title>
        <authorList>
            <person name="Liu J."/>
            <person name="Liu J."/>
            <person name="Zhang S.H."/>
            <person name="Liang J."/>
            <person name="Lin H."/>
            <person name="Song D."/>
            <person name="Yang G.P."/>
            <person name="Todd J.D."/>
            <person name="Zhang X.H."/>
        </authorList>
    </citation>
    <scope>NUCLEOTIDE SEQUENCE [LARGE SCALE GENOMIC DNA]</scope>
    <source>
        <strain evidence="6 7">ZYFD042</strain>
    </source>
</reference>
<evidence type="ECO:0000256" key="2">
    <source>
        <dbReference type="ARBA" id="ARBA00023125"/>
    </source>
</evidence>
<evidence type="ECO:0000259" key="4">
    <source>
        <dbReference type="PROSITE" id="PS51077"/>
    </source>
</evidence>
<dbReference type="InterPro" id="IPR036388">
    <property type="entry name" value="WH-like_DNA-bd_sf"/>
</dbReference>
<dbReference type="SUPFAM" id="SSF55781">
    <property type="entry name" value="GAF domain-like"/>
    <property type="match status" value="1"/>
</dbReference>
<dbReference type="InterPro" id="IPR050707">
    <property type="entry name" value="HTH_MetabolicPath_Reg"/>
</dbReference>
<dbReference type="Pfam" id="PF01614">
    <property type="entry name" value="IclR_C"/>
    <property type="match status" value="1"/>
</dbReference>
<dbReference type="NCBIfam" id="TIGR02431">
    <property type="entry name" value="pcaR_pcaU"/>
    <property type="match status" value="1"/>
</dbReference>
<protein>
    <submittedName>
        <fullName evidence="6">IclR family transcriptional regulator</fullName>
    </submittedName>
</protein>
<dbReference type="PANTHER" id="PTHR30136:SF34">
    <property type="entry name" value="TRANSCRIPTIONAL REGULATOR"/>
    <property type="match status" value="1"/>
</dbReference>
<feature type="domain" description="HTH iclR-type" evidence="4">
    <location>
        <begin position="17"/>
        <end position="77"/>
    </location>
</feature>
<dbReference type="SMART" id="SM00346">
    <property type="entry name" value="HTH_ICLR"/>
    <property type="match status" value="1"/>
</dbReference>
<dbReference type="Pfam" id="PF09339">
    <property type="entry name" value="HTH_IclR"/>
    <property type="match status" value="1"/>
</dbReference>
<dbReference type="GO" id="GO:0003677">
    <property type="term" value="F:DNA binding"/>
    <property type="evidence" value="ECO:0007669"/>
    <property type="project" value="UniProtKB-KW"/>
</dbReference>
<keyword evidence="3" id="KW-0804">Transcription</keyword>
<dbReference type="PROSITE" id="PS51077">
    <property type="entry name" value="HTH_ICLR"/>
    <property type="match status" value="1"/>
</dbReference>
<dbReference type="Proteomes" id="UP000285970">
    <property type="component" value="Unassembled WGS sequence"/>
</dbReference>
<evidence type="ECO:0000313" key="7">
    <source>
        <dbReference type="Proteomes" id="UP000285970"/>
    </source>
</evidence>
<proteinExistence type="predicted"/>
<dbReference type="InterPro" id="IPR005471">
    <property type="entry name" value="Tscrpt_reg_IclR_N"/>
</dbReference>
<dbReference type="EMBL" id="RBZY01000075">
    <property type="protein sequence ID" value="RWR15905.1"/>
    <property type="molecule type" value="Genomic_DNA"/>
</dbReference>
<keyword evidence="1" id="KW-0805">Transcription regulation</keyword>
<name>A0A3S3LGT0_9MICO</name>
<dbReference type="PROSITE" id="PS51078">
    <property type="entry name" value="ICLR_ED"/>
    <property type="match status" value="1"/>
</dbReference>
<dbReference type="Gene3D" id="3.30.450.40">
    <property type="match status" value="1"/>
</dbReference>
<comment type="caution">
    <text evidence="6">The sequence shown here is derived from an EMBL/GenBank/DDBJ whole genome shotgun (WGS) entry which is preliminary data.</text>
</comment>
<dbReference type="GO" id="GO:0045892">
    <property type="term" value="P:negative regulation of DNA-templated transcription"/>
    <property type="evidence" value="ECO:0007669"/>
    <property type="project" value="TreeGrafter"/>
</dbReference>
<organism evidence="6 7">
    <name type="scientific">Microbacterium enclense</name>
    <dbReference type="NCBI Taxonomy" id="993073"/>
    <lineage>
        <taxon>Bacteria</taxon>
        <taxon>Bacillati</taxon>
        <taxon>Actinomycetota</taxon>
        <taxon>Actinomycetes</taxon>
        <taxon>Micrococcales</taxon>
        <taxon>Microbacteriaceae</taxon>
        <taxon>Microbacterium</taxon>
    </lineage>
</organism>
<keyword evidence="2" id="KW-0238">DNA-binding</keyword>